<evidence type="ECO:0000313" key="4">
    <source>
        <dbReference type="Proteomes" id="UP000190135"/>
    </source>
</evidence>
<evidence type="ECO:0000313" key="3">
    <source>
        <dbReference type="EMBL" id="SJZ80401.1"/>
    </source>
</evidence>
<keyword evidence="4" id="KW-1185">Reference proteome</keyword>
<sequence>MAHSKRSHFSPTDHPSSAVPSLTRSSVAAAARAHFEWQMVDTDAATRQPARWDLTKPSVTLSPLGFHLDPVREEDETMEPEDTPSDNLVPLTIVAGFLVIAGGLIGPML</sequence>
<accession>A0A1T4NM63</accession>
<keyword evidence="2" id="KW-0812">Transmembrane</keyword>
<feature type="region of interest" description="Disordered" evidence="1">
    <location>
        <begin position="1"/>
        <end position="24"/>
    </location>
</feature>
<dbReference type="RefSeq" id="WP_078707217.1">
    <property type="nucleotide sequence ID" value="NZ_FUXL01000003.1"/>
</dbReference>
<protein>
    <submittedName>
        <fullName evidence="3">Uncharacterized protein</fullName>
    </submittedName>
</protein>
<evidence type="ECO:0000256" key="1">
    <source>
        <dbReference type="SAM" id="MobiDB-lite"/>
    </source>
</evidence>
<evidence type="ECO:0000256" key="2">
    <source>
        <dbReference type="SAM" id="Phobius"/>
    </source>
</evidence>
<dbReference type="STRING" id="1365950.SAMN05428963_10396"/>
<feature type="transmembrane region" description="Helical" evidence="2">
    <location>
        <begin position="88"/>
        <end position="106"/>
    </location>
</feature>
<proteinExistence type="predicted"/>
<dbReference type="Proteomes" id="UP000190135">
    <property type="component" value="Unassembled WGS sequence"/>
</dbReference>
<gene>
    <name evidence="3" type="ORF">SAMN05428963_10396</name>
</gene>
<dbReference type="AlphaFoldDB" id="A0A1T4NM63"/>
<reference evidence="3 4" key="1">
    <citation type="submission" date="2017-02" db="EMBL/GenBank/DDBJ databases">
        <authorList>
            <person name="Peterson S.W."/>
        </authorList>
    </citation>
    <scope>NUCLEOTIDE SEQUENCE [LARGE SCALE GENOMIC DNA]</scope>
    <source>
        <strain evidence="3 4">USBA 369</strain>
    </source>
</reference>
<feature type="compositionally biased region" description="Polar residues" evidence="1">
    <location>
        <begin position="9"/>
        <end position="24"/>
    </location>
</feature>
<name>A0A1T4NM63_9HYPH</name>
<keyword evidence="2" id="KW-1133">Transmembrane helix</keyword>
<dbReference type="EMBL" id="FUXL01000003">
    <property type="protein sequence ID" value="SJZ80401.1"/>
    <property type="molecule type" value="Genomic_DNA"/>
</dbReference>
<keyword evidence="2" id="KW-0472">Membrane</keyword>
<organism evidence="3 4">
    <name type="scientific">Consotaella salsifontis</name>
    <dbReference type="NCBI Taxonomy" id="1365950"/>
    <lineage>
        <taxon>Bacteria</taxon>
        <taxon>Pseudomonadati</taxon>
        <taxon>Pseudomonadota</taxon>
        <taxon>Alphaproteobacteria</taxon>
        <taxon>Hyphomicrobiales</taxon>
        <taxon>Aurantimonadaceae</taxon>
        <taxon>Consotaella</taxon>
    </lineage>
</organism>